<dbReference type="AlphaFoldDB" id="A0A064C4C5"/>
<comment type="caution">
    <text evidence="1">The sequence shown here is derived from an EMBL/GenBank/DDBJ whole genome shotgun (WGS) entry which is preliminary data.</text>
</comment>
<dbReference type="EMBL" id="CMWB01000012">
    <property type="protein sequence ID" value="CKJ08674.1"/>
    <property type="molecule type" value="Genomic_DNA"/>
</dbReference>
<dbReference type="Proteomes" id="UP000315060">
    <property type="component" value="Unassembled WGS sequence"/>
</dbReference>
<name>A0A064C4C5_STREE</name>
<dbReference type="Gene3D" id="1.10.3210.10">
    <property type="entry name" value="Hypothetical protein af1432"/>
    <property type="match status" value="1"/>
</dbReference>
<reference evidence="2 4" key="2">
    <citation type="submission" date="2019-07" db="EMBL/GenBank/DDBJ databases">
        <authorList>
            <person name="Mohale T."/>
        </authorList>
    </citation>
    <scope>NUCLEOTIDE SEQUENCE [LARGE SCALE GENOMIC DNA]</scope>
    <source>
        <strain evidence="2 4">NTPn 59</strain>
    </source>
</reference>
<evidence type="ECO:0000313" key="2">
    <source>
        <dbReference type="EMBL" id="TVX67521.1"/>
    </source>
</evidence>
<evidence type="ECO:0000313" key="1">
    <source>
        <dbReference type="EMBL" id="CKJ08674.1"/>
    </source>
</evidence>
<dbReference type="RefSeq" id="WP_016399032.1">
    <property type="nucleotide sequence ID" value="NZ_FEFR01000016.1"/>
</dbReference>
<sequence>MDTSQVIKAHEVAKKAHFGQIDRAGIDYIKHPETVDSFVATDEEKAAAYLHDVIEDTSLTLLDLKKEGFSKNIIEAVDILTKKKGQDYQSYLNLVKKNELARVVKLADLRHNSDLTRLPLITEKDLERNKKYSSAIRFLRAKKKS</sequence>
<evidence type="ECO:0000313" key="3">
    <source>
        <dbReference type="Proteomes" id="UP000045541"/>
    </source>
</evidence>
<evidence type="ECO:0000313" key="4">
    <source>
        <dbReference type="Proteomes" id="UP000315060"/>
    </source>
</evidence>
<organism evidence="1 3">
    <name type="scientific">Streptococcus pneumoniae</name>
    <dbReference type="NCBI Taxonomy" id="1313"/>
    <lineage>
        <taxon>Bacteria</taxon>
        <taxon>Bacillati</taxon>
        <taxon>Bacillota</taxon>
        <taxon>Bacilli</taxon>
        <taxon>Lactobacillales</taxon>
        <taxon>Streptococcaceae</taxon>
        <taxon>Streptococcus</taxon>
    </lineage>
</organism>
<protein>
    <submittedName>
        <fullName evidence="1">Guanosine polyphosphate pyrophosphohydrolases/synthetases (COG0317)</fullName>
        <ecNumber evidence="1">2.7.6.5</ecNumber>
    </submittedName>
    <submittedName>
        <fullName evidence="2">HD domain-containing protein</fullName>
    </submittedName>
</protein>
<dbReference type="GO" id="GO:0008728">
    <property type="term" value="F:GTP diphosphokinase activity"/>
    <property type="evidence" value="ECO:0007669"/>
    <property type="project" value="UniProtKB-EC"/>
</dbReference>
<accession>A0A064C4C5</accession>
<dbReference type="Proteomes" id="UP000045541">
    <property type="component" value="Unassembled WGS sequence"/>
</dbReference>
<gene>
    <name evidence="1" type="primary">relA_2</name>
    <name evidence="2" type="ORF">AZJ28_09955</name>
    <name evidence="1" type="ORF">ERS096071_00896</name>
</gene>
<keyword evidence="1" id="KW-0808">Transferase</keyword>
<dbReference type="EC" id="2.7.6.5" evidence="1"/>
<dbReference type="GO" id="GO:0016787">
    <property type="term" value="F:hydrolase activity"/>
    <property type="evidence" value="ECO:0007669"/>
    <property type="project" value="UniProtKB-KW"/>
</dbReference>
<dbReference type="EMBL" id="VMYC01000186">
    <property type="protein sequence ID" value="TVX67521.1"/>
    <property type="molecule type" value="Genomic_DNA"/>
</dbReference>
<keyword evidence="1" id="KW-0378">Hydrolase</keyword>
<dbReference type="SUPFAM" id="SSF109604">
    <property type="entry name" value="HD-domain/PDEase-like"/>
    <property type="match status" value="1"/>
</dbReference>
<reference evidence="1 3" key="1">
    <citation type="submission" date="2015-03" db="EMBL/GenBank/DDBJ databases">
        <authorList>
            <consortium name="Pathogen Informatics"/>
            <person name="Murphy D."/>
        </authorList>
    </citation>
    <scope>NUCLEOTIDE SEQUENCE [LARGE SCALE GENOMIC DNA]</scope>
    <source>
        <strain evidence="1 3">0310</strain>
    </source>
</reference>
<proteinExistence type="predicted"/>